<evidence type="ECO:0000313" key="2">
    <source>
        <dbReference type="EMBL" id="MBB6252274.1"/>
    </source>
</evidence>
<dbReference type="Gene3D" id="3.40.50.300">
    <property type="entry name" value="P-loop containing nucleotide triphosphate hydrolases"/>
    <property type="match status" value="1"/>
</dbReference>
<dbReference type="RefSeq" id="WP_184801516.1">
    <property type="nucleotide sequence ID" value="NZ_JACIIZ010000007.1"/>
</dbReference>
<evidence type="ECO:0000259" key="1">
    <source>
        <dbReference type="Pfam" id="PF00685"/>
    </source>
</evidence>
<gene>
    <name evidence="2" type="ORF">FHS74_002834</name>
</gene>
<accession>A0A7X0AY58</accession>
<protein>
    <recommendedName>
        <fullName evidence="1">Sulfotransferase domain-containing protein</fullName>
    </recommendedName>
</protein>
<dbReference type="Proteomes" id="UP000539175">
    <property type="component" value="Unassembled WGS sequence"/>
</dbReference>
<dbReference type="InterPro" id="IPR027417">
    <property type="entry name" value="P-loop_NTPase"/>
</dbReference>
<dbReference type="InterPro" id="IPR011990">
    <property type="entry name" value="TPR-like_helical_dom_sf"/>
</dbReference>
<dbReference type="SUPFAM" id="SSF52540">
    <property type="entry name" value="P-loop containing nucleoside triphosphate hydrolases"/>
    <property type="match status" value="1"/>
</dbReference>
<name>A0A7X0AY58_9PROT</name>
<reference evidence="2 3" key="1">
    <citation type="submission" date="2020-08" db="EMBL/GenBank/DDBJ databases">
        <title>Genomic Encyclopedia of Type Strains, Phase IV (KMG-IV): sequencing the most valuable type-strain genomes for metagenomic binning, comparative biology and taxonomic classification.</title>
        <authorList>
            <person name="Goeker M."/>
        </authorList>
    </citation>
    <scope>NUCLEOTIDE SEQUENCE [LARGE SCALE GENOMIC DNA]</scope>
    <source>
        <strain evidence="2 3">DSM 22198</strain>
    </source>
</reference>
<dbReference type="Pfam" id="PF00685">
    <property type="entry name" value="Sulfotransfer_1"/>
    <property type="match status" value="1"/>
</dbReference>
<proteinExistence type="predicted"/>
<dbReference type="EMBL" id="JACIIZ010000007">
    <property type="protein sequence ID" value="MBB6252274.1"/>
    <property type="molecule type" value="Genomic_DNA"/>
</dbReference>
<dbReference type="InterPro" id="IPR000863">
    <property type="entry name" value="Sulfotransferase_dom"/>
</dbReference>
<keyword evidence="3" id="KW-1185">Reference proteome</keyword>
<organism evidence="2 3">
    <name type="scientific">Nitrospirillum iridis</name>
    <dbReference type="NCBI Taxonomy" id="765888"/>
    <lineage>
        <taxon>Bacteria</taxon>
        <taxon>Pseudomonadati</taxon>
        <taxon>Pseudomonadota</taxon>
        <taxon>Alphaproteobacteria</taxon>
        <taxon>Rhodospirillales</taxon>
        <taxon>Azospirillaceae</taxon>
        <taxon>Nitrospirillum</taxon>
    </lineage>
</organism>
<feature type="domain" description="Sulfotransferase" evidence="1">
    <location>
        <begin position="162"/>
        <end position="341"/>
    </location>
</feature>
<sequence>MDTISTPSFVQVAENAASKSDAALARRLAAIEAGTANESTVFAHDPLPSIAAAADHLAALASWWPGASRQIIHLARAQSQTDTVLQILEAALSLNPLWANDLVVLQNCLAASGRLNDLIALCDRVQRRHPSIPIHLLPHARPSGLEAAHQRQQERKRAGMPAVLLNTLPKSGSMFLQEVLARSFDLPTSTIAISDHALTDQVVHGWATQLAQGGALSQEHLPGTPAVEQALLAAGLDKIIVHVRDPRQTMLSTLHHFSREYRLCLEIHKPFLPANYPGLPFEEQAEFMLEHYFAKEVEWIVGWTRIVDSGSPLKVLFSTYEESVSNVPAFFARACKFYDLEGASTVALAEVAPSAALHFREGRKDEWRTAFRQEQQDRMRALMPDALMDRFGWYD</sequence>
<comment type="caution">
    <text evidence="2">The sequence shown here is derived from an EMBL/GenBank/DDBJ whole genome shotgun (WGS) entry which is preliminary data.</text>
</comment>
<dbReference type="AlphaFoldDB" id="A0A7X0AY58"/>
<dbReference type="SUPFAM" id="SSF48452">
    <property type="entry name" value="TPR-like"/>
    <property type="match status" value="1"/>
</dbReference>
<dbReference type="GO" id="GO:0008146">
    <property type="term" value="F:sulfotransferase activity"/>
    <property type="evidence" value="ECO:0007669"/>
    <property type="project" value="InterPro"/>
</dbReference>
<evidence type="ECO:0000313" key="3">
    <source>
        <dbReference type="Proteomes" id="UP000539175"/>
    </source>
</evidence>